<dbReference type="Pfam" id="PF08241">
    <property type="entry name" value="Methyltransf_11"/>
    <property type="match status" value="1"/>
</dbReference>
<accession>A0ABY5Y2Q7</accession>
<proteinExistence type="predicted"/>
<dbReference type="GO" id="GO:0008168">
    <property type="term" value="F:methyltransferase activity"/>
    <property type="evidence" value="ECO:0007669"/>
    <property type="project" value="UniProtKB-KW"/>
</dbReference>
<reference evidence="2" key="1">
    <citation type="submission" date="2020-12" db="EMBL/GenBank/DDBJ databases">
        <title>Taurinivorans muris gen. nov., sp. nov., fundamental and realized metabolic niche of a ubiquitous sulfidogenic bacterium in the murine intestine.</title>
        <authorList>
            <person name="Ye H."/>
            <person name="Hanson B.T."/>
            <person name="Loy A."/>
        </authorList>
    </citation>
    <scope>NUCLEOTIDE SEQUENCE</scope>
    <source>
        <strain evidence="2">LT0009</strain>
    </source>
</reference>
<dbReference type="EMBL" id="CP065938">
    <property type="protein sequence ID" value="UWX05667.1"/>
    <property type="molecule type" value="Genomic_DNA"/>
</dbReference>
<dbReference type="CDD" id="cd02440">
    <property type="entry name" value="AdoMet_MTases"/>
    <property type="match status" value="1"/>
</dbReference>
<dbReference type="PANTHER" id="PTHR43861:SF1">
    <property type="entry name" value="TRANS-ACONITATE 2-METHYLTRANSFERASE"/>
    <property type="match status" value="1"/>
</dbReference>
<sequence length="239" mass="27709">MLKLNTIRKNFYESRSTYEDNAFIQRNMAEKLASMLGNSYKIILEIGCGTGTLTKHIYAKCSFEQYHALDIVPEYGELLQNKFPKLLYTVFDMDMLQDYEPTRNFDLILSNAAIQWSKNPAALIRTCMRRLNPDGTLALAFFGEKNFQEIREVFNVGLTYLNGSEINAVIHPCRLMHFSEETEEMRFPDTISVLRHIKNTGVGGMTHVLIKKEQLKQYDKKFQNKLTYHPLYLILKNSG</sequence>
<name>A0ABY5Y2Q7_9BACT</name>
<dbReference type="Gene3D" id="3.40.50.150">
    <property type="entry name" value="Vaccinia Virus protein VP39"/>
    <property type="match status" value="1"/>
</dbReference>
<dbReference type="GO" id="GO:0032259">
    <property type="term" value="P:methylation"/>
    <property type="evidence" value="ECO:0007669"/>
    <property type="project" value="UniProtKB-KW"/>
</dbReference>
<protein>
    <submittedName>
        <fullName evidence="2">Methyltransferase domain-containing protein</fullName>
    </submittedName>
</protein>
<evidence type="ECO:0000313" key="2">
    <source>
        <dbReference type="EMBL" id="UWX05667.1"/>
    </source>
</evidence>
<gene>
    <name evidence="2" type="ORF">JBF11_09530</name>
</gene>
<dbReference type="InterPro" id="IPR029063">
    <property type="entry name" value="SAM-dependent_MTases_sf"/>
</dbReference>
<dbReference type="PANTHER" id="PTHR43861">
    <property type="entry name" value="TRANS-ACONITATE 2-METHYLTRANSFERASE-RELATED"/>
    <property type="match status" value="1"/>
</dbReference>
<evidence type="ECO:0000313" key="3">
    <source>
        <dbReference type="Proteomes" id="UP001058120"/>
    </source>
</evidence>
<evidence type="ECO:0000259" key="1">
    <source>
        <dbReference type="Pfam" id="PF08241"/>
    </source>
</evidence>
<organism evidence="2 3">
    <name type="scientific">Taurinivorans muris</name>
    <dbReference type="NCBI Taxonomy" id="2787751"/>
    <lineage>
        <taxon>Bacteria</taxon>
        <taxon>Pseudomonadati</taxon>
        <taxon>Thermodesulfobacteriota</taxon>
        <taxon>Desulfovibrionia</taxon>
        <taxon>Desulfovibrionales</taxon>
        <taxon>Desulfovibrionaceae</taxon>
        <taxon>Taurinivorans</taxon>
    </lineage>
</organism>
<dbReference type="InterPro" id="IPR013216">
    <property type="entry name" value="Methyltransf_11"/>
</dbReference>
<keyword evidence="2" id="KW-0489">Methyltransferase</keyword>
<dbReference type="SUPFAM" id="SSF53335">
    <property type="entry name" value="S-adenosyl-L-methionine-dependent methyltransferases"/>
    <property type="match status" value="1"/>
</dbReference>
<dbReference type="RefSeq" id="WP_334315255.1">
    <property type="nucleotide sequence ID" value="NZ_CP065938.1"/>
</dbReference>
<feature type="domain" description="Methyltransferase type 11" evidence="1">
    <location>
        <begin position="44"/>
        <end position="138"/>
    </location>
</feature>
<dbReference type="Proteomes" id="UP001058120">
    <property type="component" value="Chromosome"/>
</dbReference>
<keyword evidence="2" id="KW-0808">Transferase</keyword>
<keyword evidence="3" id="KW-1185">Reference proteome</keyword>